<keyword evidence="6 8" id="KW-1133">Transmembrane helix</keyword>
<dbReference type="AlphaFoldDB" id="A0A9X4KMS2"/>
<evidence type="ECO:0000256" key="4">
    <source>
        <dbReference type="ARBA" id="ARBA00022544"/>
    </source>
</evidence>
<accession>A0A9X4KMS2</accession>
<evidence type="ECO:0000256" key="7">
    <source>
        <dbReference type="ARBA" id="ARBA00023136"/>
    </source>
</evidence>
<dbReference type="Pfam" id="PF03845">
    <property type="entry name" value="Spore_permease"/>
    <property type="match status" value="1"/>
</dbReference>
<dbReference type="Proteomes" id="UP001153387">
    <property type="component" value="Unassembled WGS sequence"/>
</dbReference>
<evidence type="ECO:0000256" key="2">
    <source>
        <dbReference type="ARBA" id="ARBA00007998"/>
    </source>
</evidence>
<sequence length="359" mass="39560">MTGLQIGSLIFVYVFSTTIAFLLGPLAKNAPFDGVYSIGIAAVAGTALTVFSLRYALRRPSAYVGIEGAKVVGKAGNAAILLLSAFFFLHLSAHILREFTDFFVPTYLKETPSVAVAVLVMSAAASMAQSGVPVAFRFAQGCFFLIGFLFFIKPLFFIPEISTPMWHEFTRIHDWKALWSQTYSLIPWYGELVLLAYIVPLFDGLQQVRKAVWIGSMAGTYILVSEFLLMIVFLGPQLSGALMYPALELSGFLHLGDFVHNMDAIIVSIWFAGLFIKLSIVFAVGTLLVSQALGLSHYKPITFPLAAFVVALSVVLARYPAELARSFDRSWATFALFVECLVFVYPIVSRLRGGRRRSE</sequence>
<feature type="transmembrane region" description="Helical" evidence="8">
    <location>
        <begin position="186"/>
        <end position="205"/>
    </location>
</feature>
<feature type="transmembrane region" description="Helical" evidence="8">
    <location>
        <begin position="78"/>
        <end position="96"/>
    </location>
</feature>
<dbReference type="PANTHER" id="PTHR34975">
    <property type="entry name" value="SPORE GERMINATION PROTEIN A2"/>
    <property type="match status" value="1"/>
</dbReference>
<comment type="subcellular location">
    <subcellularLocation>
        <location evidence="1">Membrane</location>
        <topology evidence="1">Multi-pass membrane protein</topology>
    </subcellularLocation>
</comment>
<evidence type="ECO:0000256" key="6">
    <source>
        <dbReference type="ARBA" id="ARBA00022989"/>
    </source>
</evidence>
<feature type="transmembrane region" description="Helical" evidence="8">
    <location>
        <begin position="301"/>
        <end position="319"/>
    </location>
</feature>
<comment type="caution">
    <text evidence="9">The sequence shown here is derived from an EMBL/GenBank/DDBJ whole genome shotgun (WGS) entry which is preliminary data.</text>
</comment>
<dbReference type="InterPro" id="IPR004761">
    <property type="entry name" value="Spore_GerAB"/>
</dbReference>
<gene>
    <name evidence="9" type="ORF">OMP38_32315</name>
</gene>
<organism evidence="9 10">
    <name type="scientific">Cohnella ginsengisoli</name>
    <dbReference type="NCBI Taxonomy" id="425004"/>
    <lineage>
        <taxon>Bacteria</taxon>
        <taxon>Bacillati</taxon>
        <taxon>Bacillota</taxon>
        <taxon>Bacilli</taxon>
        <taxon>Bacillales</taxon>
        <taxon>Paenibacillaceae</taxon>
        <taxon>Cohnella</taxon>
    </lineage>
</organism>
<evidence type="ECO:0000313" key="10">
    <source>
        <dbReference type="Proteomes" id="UP001153387"/>
    </source>
</evidence>
<dbReference type="GO" id="GO:0009847">
    <property type="term" value="P:spore germination"/>
    <property type="evidence" value="ECO:0007669"/>
    <property type="project" value="InterPro"/>
</dbReference>
<feature type="transmembrane region" description="Helical" evidence="8">
    <location>
        <begin position="264"/>
        <end position="289"/>
    </location>
</feature>
<protein>
    <submittedName>
        <fullName evidence="9">Spore germination protein</fullName>
    </submittedName>
</protein>
<feature type="transmembrane region" description="Helical" evidence="8">
    <location>
        <begin position="7"/>
        <end position="24"/>
    </location>
</feature>
<evidence type="ECO:0000313" key="9">
    <source>
        <dbReference type="EMBL" id="MDG0794993.1"/>
    </source>
</evidence>
<keyword evidence="7 8" id="KW-0472">Membrane</keyword>
<keyword evidence="4" id="KW-0309">Germination</keyword>
<evidence type="ECO:0000256" key="3">
    <source>
        <dbReference type="ARBA" id="ARBA00022448"/>
    </source>
</evidence>
<dbReference type="PANTHER" id="PTHR34975:SF2">
    <property type="entry name" value="SPORE GERMINATION PROTEIN A2"/>
    <property type="match status" value="1"/>
</dbReference>
<feature type="transmembrane region" description="Helical" evidence="8">
    <location>
        <begin position="36"/>
        <end position="57"/>
    </location>
</feature>
<feature type="transmembrane region" description="Helical" evidence="8">
    <location>
        <begin position="217"/>
        <end position="244"/>
    </location>
</feature>
<dbReference type="EMBL" id="JAPDHZ010000008">
    <property type="protein sequence ID" value="MDG0794993.1"/>
    <property type="molecule type" value="Genomic_DNA"/>
</dbReference>
<feature type="transmembrane region" description="Helical" evidence="8">
    <location>
        <begin position="331"/>
        <end position="348"/>
    </location>
</feature>
<evidence type="ECO:0000256" key="1">
    <source>
        <dbReference type="ARBA" id="ARBA00004141"/>
    </source>
</evidence>
<comment type="similarity">
    <text evidence="2">Belongs to the amino acid-polyamine-organocation (APC) superfamily. Spore germination protein (SGP) (TC 2.A.3.9) family.</text>
</comment>
<keyword evidence="10" id="KW-1185">Reference proteome</keyword>
<evidence type="ECO:0000256" key="8">
    <source>
        <dbReference type="SAM" id="Phobius"/>
    </source>
</evidence>
<name>A0A9X4KMS2_9BACL</name>
<reference evidence="9 10" key="1">
    <citation type="submission" date="2022-10" db="EMBL/GenBank/DDBJ databases">
        <title>Comparative genomic analysis of Cohnella hashimotonis sp. nov., isolated from the International Space Station.</title>
        <authorList>
            <person name="Simpson A."/>
            <person name="Venkateswaran K."/>
        </authorList>
    </citation>
    <scope>NUCLEOTIDE SEQUENCE [LARGE SCALE GENOMIC DNA]</scope>
    <source>
        <strain evidence="9 10">DSM 18997</strain>
    </source>
</reference>
<feature type="transmembrane region" description="Helical" evidence="8">
    <location>
        <begin position="143"/>
        <end position="166"/>
    </location>
</feature>
<keyword evidence="5 8" id="KW-0812">Transmembrane</keyword>
<proteinExistence type="inferred from homology"/>
<feature type="transmembrane region" description="Helical" evidence="8">
    <location>
        <begin position="116"/>
        <end position="136"/>
    </location>
</feature>
<keyword evidence="3" id="KW-0813">Transport</keyword>
<dbReference type="GO" id="GO:0016020">
    <property type="term" value="C:membrane"/>
    <property type="evidence" value="ECO:0007669"/>
    <property type="project" value="UniProtKB-SubCell"/>
</dbReference>
<evidence type="ECO:0000256" key="5">
    <source>
        <dbReference type="ARBA" id="ARBA00022692"/>
    </source>
</evidence>